<dbReference type="Pfam" id="PF03795">
    <property type="entry name" value="YCII"/>
    <property type="match status" value="1"/>
</dbReference>
<dbReference type="InterPro" id="IPR011008">
    <property type="entry name" value="Dimeric_a/b-barrel"/>
</dbReference>
<dbReference type="PANTHER" id="PTHR33606:SF3">
    <property type="entry name" value="PROTEIN YCII"/>
    <property type="match status" value="1"/>
</dbReference>
<evidence type="ECO:0000313" key="2">
    <source>
        <dbReference type="EMBL" id="JAC80607.1"/>
    </source>
</evidence>
<evidence type="ECO:0000259" key="1">
    <source>
        <dbReference type="Pfam" id="PF03795"/>
    </source>
</evidence>
<protein>
    <submittedName>
        <fullName evidence="2">Ycii-related protein</fullName>
    </submittedName>
</protein>
<dbReference type="InterPro" id="IPR051807">
    <property type="entry name" value="Sec-metab_biosynth-assoc"/>
</dbReference>
<accession>A0A061S644</accession>
<dbReference type="AlphaFoldDB" id="A0A061S644"/>
<feature type="domain" description="YCII-related" evidence="1">
    <location>
        <begin position="39"/>
        <end position="120"/>
    </location>
</feature>
<name>A0A061S644_9CHLO</name>
<dbReference type="PANTHER" id="PTHR33606">
    <property type="entry name" value="PROTEIN YCII"/>
    <property type="match status" value="1"/>
</dbReference>
<dbReference type="InterPro" id="IPR005545">
    <property type="entry name" value="YCII"/>
</dbReference>
<dbReference type="SUPFAM" id="SSF54909">
    <property type="entry name" value="Dimeric alpha+beta barrel"/>
    <property type="match status" value="1"/>
</dbReference>
<organism evidence="2">
    <name type="scientific">Tetraselmis sp. GSL018</name>
    <dbReference type="NCBI Taxonomy" id="582737"/>
    <lineage>
        <taxon>Eukaryota</taxon>
        <taxon>Viridiplantae</taxon>
        <taxon>Chlorophyta</taxon>
        <taxon>core chlorophytes</taxon>
        <taxon>Chlorodendrophyceae</taxon>
        <taxon>Chlorodendrales</taxon>
        <taxon>Chlorodendraceae</taxon>
        <taxon>Tetraselmis</taxon>
    </lineage>
</organism>
<sequence length="125" mass="14032">MMSLRLFSQRSAFGKPGLACARRSCKAFATSAQPPTYTLLTYEYVEDIVEKRGPYRQEHLAAAFKKQEEGKLVVGGPHIDPIDGAVFIWKDVTPAEIEQFVQDDPYVVNGLVPRWSIRQFLGVVS</sequence>
<reference evidence="2" key="1">
    <citation type="submission" date="2014-05" db="EMBL/GenBank/DDBJ databases">
        <title>The transcriptome of the halophilic microalga Tetraselmis sp. GSL018 isolated from the Great Salt Lake, Utah.</title>
        <authorList>
            <person name="Jinkerson R.E."/>
            <person name="D'Adamo S."/>
            <person name="Posewitz M.C."/>
        </authorList>
    </citation>
    <scope>NUCLEOTIDE SEQUENCE</scope>
    <source>
        <strain evidence="2">GSL018</strain>
    </source>
</reference>
<proteinExistence type="predicted"/>
<dbReference type="EMBL" id="GBEZ01004625">
    <property type="protein sequence ID" value="JAC80607.1"/>
    <property type="molecule type" value="Transcribed_RNA"/>
</dbReference>
<dbReference type="Gene3D" id="3.30.70.1060">
    <property type="entry name" value="Dimeric alpha+beta barrel"/>
    <property type="match status" value="1"/>
</dbReference>
<gene>
    <name evidence="2" type="ORF">TSPGSL018_9882</name>
</gene>